<comment type="similarity">
    <text evidence="2 6">Belongs to the dTDP-4-dehydrorhamnose reductase family.</text>
</comment>
<dbReference type="NCBIfam" id="TIGR01214">
    <property type="entry name" value="rmlD"/>
    <property type="match status" value="1"/>
</dbReference>
<keyword evidence="6" id="KW-0521">NADP</keyword>
<evidence type="ECO:0000256" key="2">
    <source>
        <dbReference type="ARBA" id="ARBA00010944"/>
    </source>
</evidence>
<dbReference type="Gene3D" id="3.90.25.10">
    <property type="entry name" value="UDP-galactose 4-epimerase, domain 1"/>
    <property type="match status" value="1"/>
</dbReference>
<dbReference type="EMBL" id="CP028136">
    <property type="protein sequence ID" value="AVR44852.1"/>
    <property type="molecule type" value="Genomic_DNA"/>
</dbReference>
<evidence type="ECO:0000256" key="4">
    <source>
        <dbReference type="ARBA" id="ARBA00017099"/>
    </source>
</evidence>
<evidence type="ECO:0000313" key="8">
    <source>
        <dbReference type="EMBL" id="AVR44852.1"/>
    </source>
</evidence>
<dbReference type="PANTHER" id="PTHR10491:SF4">
    <property type="entry name" value="METHIONINE ADENOSYLTRANSFERASE 2 SUBUNIT BETA"/>
    <property type="match status" value="1"/>
</dbReference>
<dbReference type="Proteomes" id="UP000241507">
    <property type="component" value="Chromosome"/>
</dbReference>
<gene>
    <name evidence="8" type="primary">rfbD</name>
    <name evidence="8" type="ORF">C7S20_05990</name>
</gene>
<comment type="function">
    <text evidence="6">Catalyzes the reduction of dTDP-6-deoxy-L-lyxo-4-hexulose to yield dTDP-L-rhamnose.</text>
</comment>
<dbReference type="KEGG" id="grs:C7S20_05990"/>
<keyword evidence="6" id="KW-0560">Oxidoreductase</keyword>
<feature type="domain" description="RmlD-like substrate binding" evidence="7">
    <location>
        <begin position="3"/>
        <end position="282"/>
    </location>
</feature>
<accession>A0A2R3Z3R7</accession>
<dbReference type="CDD" id="cd05254">
    <property type="entry name" value="dTDP_HR_like_SDR_e"/>
    <property type="match status" value="1"/>
</dbReference>
<keyword evidence="9" id="KW-1185">Reference proteome</keyword>
<comment type="catalytic activity">
    <reaction evidence="5">
        <text>dTDP-beta-L-rhamnose + NADP(+) = dTDP-4-dehydro-beta-L-rhamnose + NADPH + H(+)</text>
        <dbReference type="Rhea" id="RHEA:21796"/>
        <dbReference type="ChEBI" id="CHEBI:15378"/>
        <dbReference type="ChEBI" id="CHEBI:57510"/>
        <dbReference type="ChEBI" id="CHEBI:57783"/>
        <dbReference type="ChEBI" id="CHEBI:58349"/>
        <dbReference type="ChEBI" id="CHEBI:62830"/>
        <dbReference type="EC" id="1.1.1.133"/>
    </reaction>
</comment>
<dbReference type="OrthoDB" id="9803892at2"/>
<reference evidence="9" key="1">
    <citation type="submission" date="2018-03" db="EMBL/GenBank/DDBJ databases">
        <title>Gramella fulva sp. nov., isolated from a dry surface of tidal flat.</title>
        <authorList>
            <person name="Hwang S.H."/>
            <person name="Hwang W.M."/>
            <person name="Kang K."/>
            <person name="Ahn T.-Y."/>
        </authorList>
    </citation>
    <scope>NUCLEOTIDE SEQUENCE [LARGE SCALE GENOMIC DNA]</scope>
    <source>
        <strain evidence="9">SH35</strain>
    </source>
</reference>
<protein>
    <recommendedName>
        <fullName evidence="4 6">dTDP-4-dehydrorhamnose reductase</fullName>
        <ecNumber evidence="3 6">1.1.1.133</ecNumber>
    </recommendedName>
</protein>
<dbReference type="Gene3D" id="3.40.50.720">
    <property type="entry name" value="NAD(P)-binding Rossmann-like Domain"/>
    <property type="match status" value="1"/>
</dbReference>
<organism evidence="8 9">
    <name type="scientific">Christiangramia fulva</name>
    <dbReference type="NCBI Taxonomy" id="2126553"/>
    <lineage>
        <taxon>Bacteria</taxon>
        <taxon>Pseudomonadati</taxon>
        <taxon>Bacteroidota</taxon>
        <taxon>Flavobacteriia</taxon>
        <taxon>Flavobacteriales</taxon>
        <taxon>Flavobacteriaceae</taxon>
        <taxon>Christiangramia</taxon>
    </lineage>
</organism>
<dbReference type="RefSeq" id="WP_107011630.1">
    <property type="nucleotide sequence ID" value="NZ_CP028136.1"/>
</dbReference>
<evidence type="ECO:0000256" key="6">
    <source>
        <dbReference type="RuleBase" id="RU364082"/>
    </source>
</evidence>
<proteinExistence type="inferred from homology"/>
<dbReference type="GO" id="GO:0008831">
    <property type="term" value="F:dTDP-4-dehydrorhamnose reductase activity"/>
    <property type="evidence" value="ECO:0007669"/>
    <property type="project" value="UniProtKB-EC"/>
</dbReference>
<evidence type="ECO:0000256" key="5">
    <source>
        <dbReference type="ARBA" id="ARBA00048200"/>
    </source>
</evidence>
<comment type="pathway">
    <text evidence="1 6">Carbohydrate biosynthesis; dTDP-L-rhamnose biosynthesis.</text>
</comment>
<dbReference type="InterPro" id="IPR036291">
    <property type="entry name" value="NAD(P)-bd_dom_sf"/>
</dbReference>
<dbReference type="InterPro" id="IPR029903">
    <property type="entry name" value="RmlD-like-bd"/>
</dbReference>
<dbReference type="AlphaFoldDB" id="A0A2R3Z3R7"/>
<dbReference type="InterPro" id="IPR005913">
    <property type="entry name" value="dTDP_dehydrorham_reduct"/>
</dbReference>
<dbReference type="PANTHER" id="PTHR10491">
    <property type="entry name" value="DTDP-4-DEHYDRORHAMNOSE REDUCTASE"/>
    <property type="match status" value="1"/>
</dbReference>
<dbReference type="UniPathway" id="UPA00124"/>
<sequence>MKNILVTGASGQLGKCFQKHSKKYPHWNFHFLFSAQLDITSQDSIQKTFKEGNFDVCINCAAYTNVEQAENEPEKAFLINAEAVKNLAKITSENNCILIHFSTDYVFNGNAEAPYSEEDEVDPVNEYGRSKLQGEQFIQEIADKYYIFRTSWLYSEFGHNFFNTILKKAGEGAELNITTSQRGTPTNANDLAEYVLKILNFEKQEFNLYHFSNEGEATWYDFAEAILDFSGNREKVKLNKTGFYKTLAERPSYSVLSKKKLKDTFPFEIPEWKTSLKDLLTEN</sequence>
<dbReference type="Pfam" id="PF04321">
    <property type="entry name" value="RmlD_sub_bind"/>
    <property type="match status" value="1"/>
</dbReference>
<dbReference type="GO" id="GO:0019305">
    <property type="term" value="P:dTDP-rhamnose biosynthetic process"/>
    <property type="evidence" value="ECO:0007669"/>
    <property type="project" value="UniProtKB-UniPathway"/>
</dbReference>
<name>A0A2R3Z3R7_9FLAO</name>
<evidence type="ECO:0000256" key="1">
    <source>
        <dbReference type="ARBA" id="ARBA00004781"/>
    </source>
</evidence>
<evidence type="ECO:0000313" key="9">
    <source>
        <dbReference type="Proteomes" id="UP000241507"/>
    </source>
</evidence>
<dbReference type="SUPFAM" id="SSF51735">
    <property type="entry name" value="NAD(P)-binding Rossmann-fold domains"/>
    <property type="match status" value="1"/>
</dbReference>
<dbReference type="GO" id="GO:0005829">
    <property type="term" value="C:cytosol"/>
    <property type="evidence" value="ECO:0007669"/>
    <property type="project" value="TreeGrafter"/>
</dbReference>
<evidence type="ECO:0000256" key="3">
    <source>
        <dbReference type="ARBA" id="ARBA00012929"/>
    </source>
</evidence>
<dbReference type="EC" id="1.1.1.133" evidence="3 6"/>
<evidence type="ECO:0000259" key="7">
    <source>
        <dbReference type="Pfam" id="PF04321"/>
    </source>
</evidence>